<dbReference type="GO" id="GO:0004674">
    <property type="term" value="F:protein serine/threonine kinase activity"/>
    <property type="evidence" value="ECO:0007669"/>
    <property type="project" value="TreeGrafter"/>
</dbReference>
<protein>
    <recommendedName>
        <fullName evidence="1">Protein kinase domain-containing protein</fullName>
    </recommendedName>
</protein>
<proteinExistence type="predicted"/>
<name>A0AAD5YHU4_9APHY</name>
<gene>
    <name evidence="2" type="ORF">NLI96_g6793</name>
</gene>
<dbReference type="InterPro" id="IPR011009">
    <property type="entry name" value="Kinase-like_dom_sf"/>
</dbReference>
<dbReference type="SUPFAM" id="SSF56112">
    <property type="entry name" value="Protein kinase-like (PK-like)"/>
    <property type="match status" value="2"/>
</dbReference>
<evidence type="ECO:0000313" key="2">
    <source>
        <dbReference type="EMBL" id="KAJ3482724.1"/>
    </source>
</evidence>
<evidence type="ECO:0000313" key="3">
    <source>
        <dbReference type="Proteomes" id="UP001212997"/>
    </source>
</evidence>
<dbReference type="PROSITE" id="PS50011">
    <property type="entry name" value="PROTEIN_KINASE_DOM"/>
    <property type="match status" value="2"/>
</dbReference>
<dbReference type="PANTHER" id="PTHR44329">
    <property type="entry name" value="SERINE/THREONINE-PROTEIN KINASE TNNI3K-RELATED"/>
    <property type="match status" value="1"/>
</dbReference>
<dbReference type="AlphaFoldDB" id="A0AAD5YHU4"/>
<dbReference type="InterPro" id="IPR051681">
    <property type="entry name" value="Ser/Thr_Kinases-Pseudokinases"/>
</dbReference>
<dbReference type="EMBL" id="JANAWD010000260">
    <property type="protein sequence ID" value="KAJ3482724.1"/>
    <property type="molecule type" value="Genomic_DNA"/>
</dbReference>
<dbReference type="GO" id="GO:0005524">
    <property type="term" value="F:ATP binding"/>
    <property type="evidence" value="ECO:0007669"/>
    <property type="project" value="InterPro"/>
</dbReference>
<dbReference type="InterPro" id="IPR000719">
    <property type="entry name" value="Prot_kinase_dom"/>
</dbReference>
<keyword evidence="3" id="KW-1185">Reference proteome</keyword>
<evidence type="ECO:0000259" key="1">
    <source>
        <dbReference type="PROSITE" id="PS50011"/>
    </source>
</evidence>
<sequence length="785" mass="87660">MEKLIFGVNSFLLKLNGTISRTETVFSRPSPIDKKHAMRLAPTIVNWLQTASTELGSAKSGHGPLVEVLRAAFESGETKGINRLGAEVDGALKILLTACDISARVDDPDDNLARTLLVGVFCELICRSSHFPHCLLLEIQSLDDTYHLTTDYADIYSGTHNGQLVNLKVPNTIKRHGSRILDSRLLRRDLAIWRTLPPNEHILPFLGVSQITVSGDEYVCLVSPRVGGVKLAEHIRTLTSRDAPSDCEIVPSIVTWVQEVAHGLLHLHDNGIVHGRLCGDTIILTPEGHIQLVGFESTAFEYAELDAQPISGYPMSFSAPELLSDTNEGVTSPSFPSDVWAFGCVCVQLFNEGNDPFNQASDTVTKRRVMQGCYPPHTRTIPDDIWDIAERCWVMYPEQRPSMQVVVDKLAQAHNKPRDFLCSILVSSAAMLSDDVDRQSILEELVALVRSRELQKVVDYRDSDAQHAFHILDEVGCVPTRSELFAYPTQILTGCYSGRYNLPMGTRSTLRILLLELASAAEIFPESFFVTGVKCLPGFRNFMRSGSSEISKGTYQHRHVGIKAMLVCYVRDREEARESHRNLVTESIVWKTLPHERIIPFIGIEFKAIVVLPTMVSPWMENGNARTYVEQVKGQGKVFRSRVNKLLHQTALAVEFLHGEDVAHGDLRGANVLVDAEGNAVLADFGLAVLYGASRPEFRVSSHDGHPSYMAPERLYACDDPYRTIYLTAVARKVLNNEPPKRPRNKGCKMPDVLWELVCRCMERKDLSKRLRAKQVVEARIIDMV</sequence>
<dbReference type="Pfam" id="PF07714">
    <property type="entry name" value="PK_Tyr_Ser-Thr"/>
    <property type="match status" value="1"/>
</dbReference>
<dbReference type="Proteomes" id="UP001212997">
    <property type="component" value="Unassembled WGS sequence"/>
</dbReference>
<feature type="domain" description="Protein kinase" evidence="1">
    <location>
        <begin position="110"/>
        <end position="421"/>
    </location>
</feature>
<organism evidence="2 3">
    <name type="scientific">Meripilus lineatus</name>
    <dbReference type="NCBI Taxonomy" id="2056292"/>
    <lineage>
        <taxon>Eukaryota</taxon>
        <taxon>Fungi</taxon>
        <taxon>Dikarya</taxon>
        <taxon>Basidiomycota</taxon>
        <taxon>Agaricomycotina</taxon>
        <taxon>Agaricomycetes</taxon>
        <taxon>Polyporales</taxon>
        <taxon>Meripilaceae</taxon>
        <taxon>Meripilus</taxon>
    </lineage>
</organism>
<accession>A0AAD5YHU4</accession>
<reference evidence="2" key="1">
    <citation type="submission" date="2022-07" db="EMBL/GenBank/DDBJ databases">
        <title>Genome Sequence of Physisporinus lineatus.</title>
        <authorList>
            <person name="Buettner E."/>
        </authorList>
    </citation>
    <scope>NUCLEOTIDE SEQUENCE</scope>
    <source>
        <strain evidence="2">VT162</strain>
    </source>
</reference>
<comment type="caution">
    <text evidence="2">The sequence shown here is derived from an EMBL/GenBank/DDBJ whole genome shotgun (WGS) entry which is preliminary data.</text>
</comment>
<dbReference type="PANTHER" id="PTHR44329:SF214">
    <property type="entry name" value="PROTEIN KINASE DOMAIN-CONTAINING PROTEIN"/>
    <property type="match status" value="1"/>
</dbReference>
<dbReference type="InterPro" id="IPR001245">
    <property type="entry name" value="Ser-Thr/Tyr_kinase_cat_dom"/>
</dbReference>
<feature type="domain" description="Protein kinase" evidence="1">
    <location>
        <begin position="536"/>
        <end position="785"/>
    </location>
</feature>
<dbReference type="Pfam" id="PF00069">
    <property type="entry name" value="Pkinase"/>
    <property type="match status" value="1"/>
</dbReference>
<dbReference type="Gene3D" id="1.10.510.10">
    <property type="entry name" value="Transferase(Phosphotransferase) domain 1"/>
    <property type="match status" value="2"/>
</dbReference>